<accession>A0A9D1L1N4</accession>
<dbReference type="AlphaFoldDB" id="A0A9D1L1N4"/>
<comment type="caution">
    <text evidence="1">The sequence shown here is derived from an EMBL/GenBank/DDBJ whole genome shotgun (WGS) entry which is preliminary data.</text>
</comment>
<evidence type="ECO:0000313" key="1">
    <source>
        <dbReference type="EMBL" id="HIU14276.1"/>
    </source>
</evidence>
<dbReference type="Pfam" id="PF07963">
    <property type="entry name" value="N_methyl"/>
    <property type="match status" value="1"/>
</dbReference>
<name>A0A9D1L1N4_9FIRM</name>
<reference evidence="1" key="2">
    <citation type="journal article" date="2021" name="PeerJ">
        <title>Extensive microbial diversity within the chicken gut microbiome revealed by metagenomics and culture.</title>
        <authorList>
            <person name="Gilroy R."/>
            <person name="Ravi A."/>
            <person name="Getino M."/>
            <person name="Pursley I."/>
            <person name="Horton D.L."/>
            <person name="Alikhan N.F."/>
            <person name="Baker D."/>
            <person name="Gharbi K."/>
            <person name="Hall N."/>
            <person name="Watson M."/>
            <person name="Adriaenssens E.M."/>
            <person name="Foster-Nyarko E."/>
            <person name="Jarju S."/>
            <person name="Secka A."/>
            <person name="Antonio M."/>
            <person name="Oren A."/>
            <person name="Chaudhuri R.R."/>
            <person name="La Ragione R."/>
            <person name="Hildebrand F."/>
            <person name="Pallen M.J."/>
        </authorList>
    </citation>
    <scope>NUCLEOTIDE SEQUENCE</scope>
    <source>
        <strain evidence="1">CHK195-11698</strain>
    </source>
</reference>
<dbReference type="NCBIfam" id="TIGR02532">
    <property type="entry name" value="IV_pilin_GFxxxE"/>
    <property type="match status" value="1"/>
</dbReference>
<protein>
    <submittedName>
        <fullName evidence="1">Prepilin-type N-terminal cleavage/methylation domain-containing protein</fullName>
    </submittedName>
</protein>
<proteinExistence type="predicted"/>
<evidence type="ECO:0000313" key="2">
    <source>
        <dbReference type="Proteomes" id="UP000824175"/>
    </source>
</evidence>
<dbReference type="EMBL" id="DVMJ01000080">
    <property type="protein sequence ID" value="HIU14276.1"/>
    <property type="molecule type" value="Genomic_DNA"/>
</dbReference>
<gene>
    <name evidence="1" type="ORF">IAD15_09435</name>
</gene>
<dbReference type="Proteomes" id="UP000824175">
    <property type="component" value="Unassembled WGS sequence"/>
</dbReference>
<reference evidence="1" key="1">
    <citation type="submission" date="2020-10" db="EMBL/GenBank/DDBJ databases">
        <authorList>
            <person name="Gilroy R."/>
        </authorList>
    </citation>
    <scope>NUCLEOTIDE SEQUENCE</scope>
    <source>
        <strain evidence="1">CHK195-11698</strain>
    </source>
</reference>
<sequence length="140" mass="15524">MAMPSQSQMVRLMPVRSGYTLLEMLLCMAVLSALSLITMGSVSLEPSEVLYLEEINQLVLEARSAAILLGEEVSITFENKRITNGLTTVKLSKAYMAITGRFTYNGNGHIEKGGTVRFCQHHCYDLIFNVGNGAYRIEKN</sequence>
<organism evidence="1 2">
    <name type="scientific">Candidatus Fimiplasma intestinipullorum</name>
    <dbReference type="NCBI Taxonomy" id="2840825"/>
    <lineage>
        <taxon>Bacteria</taxon>
        <taxon>Bacillati</taxon>
        <taxon>Bacillota</taxon>
        <taxon>Clostridia</taxon>
        <taxon>Eubacteriales</taxon>
        <taxon>Candidatus Fimiplasma</taxon>
    </lineage>
</organism>
<dbReference type="InterPro" id="IPR012902">
    <property type="entry name" value="N_methyl_site"/>
</dbReference>